<dbReference type="EMBL" id="AMEZ01000036">
    <property type="protein sequence ID" value="EKY27394.1"/>
    <property type="molecule type" value="Genomic_DNA"/>
</dbReference>
<organism evidence="1 2">
    <name type="scientific">Clostridium celatum DSM 1785</name>
    <dbReference type="NCBI Taxonomy" id="545697"/>
    <lineage>
        <taxon>Bacteria</taxon>
        <taxon>Bacillati</taxon>
        <taxon>Bacillota</taxon>
        <taxon>Clostridia</taxon>
        <taxon>Eubacteriales</taxon>
        <taxon>Clostridiaceae</taxon>
        <taxon>Clostridium</taxon>
    </lineage>
</organism>
<sequence length="43" mass="5078">MNMNNKVSNVVIRILKLTNIDDNKEIITITHRNKVFLSKKFFS</sequence>
<evidence type="ECO:0000313" key="1">
    <source>
        <dbReference type="EMBL" id="EKY27394.1"/>
    </source>
</evidence>
<keyword evidence="2" id="KW-1185">Reference proteome</keyword>
<comment type="caution">
    <text evidence="1">The sequence shown here is derived from an EMBL/GenBank/DDBJ whole genome shotgun (WGS) entry which is preliminary data.</text>
</comment>
<protein>
    <submittedName>
        <fullName evidence="1">Uncharacterized protein</fullName>
    </submittedName>
</protein>
<evidence type="ECO:0000313" key="2">
    <source>
        <dbReference type="Proteomes" id="UP000010420"/>
    </source>
</evidence>
<gene>
    <name evidence="1" type="ORF">HMPREF0216_01427</name>
</gene>
<accession>L1QHA9</accession>
<proteinExistence type="predicted"/>
<dbReference type="STRING" id="545697.HMPREF0216_01427"/>
<dbReference type="Proteomes" id="UP000010420">
    <property type="component" value="Unassembled WGS sequence"/>
</dbReference>
<dbReference type="PATRIC" id="fig|545697.3.peg.1406"/>
<dbReference type="AlphaFoldDB" id="L1QHA9"/>
<dbReference type="HOGENOM" id="CLU_3231734_0_0_9"/>
<name>L1QHA9_9CLOT</name>
<reference evidence="1 2" key="1">
    <citation type="submission" date="2012-05" db="EMBL/GenBank/DDBJ databases">
        <authorList>
            <person name="Weinstock G."/>
            <person name="Sodergren E."/>
            <person name="Lobos E.A."/>
            <person name="Fulton L."/>
            <person name="Fulton R."/>
            <person name="Courtney L."/>
            <person name="Fronick C."/>
            <person name="O'Laughlin M."/>
            <person name="Godfrey J."/>
            <person name="Wilson R.M."/>
            <person name="Miner T."/>
            <person name="Farmer C."/>
            <person name="Delehaunty K."/>
            <person name="Cordes M."/>
            <person name="Minx P."/>
            <person name="Tomlinson C."/>
            <person name="Chen J."/>
            <person name="Wollam A."/>
            <person name="Pepin K.H."/>
            <person name="Bhonagiri V."/>
            <person name="Zhang X."/>
            <person name="Suruliraj S."/>
            <person name="Warren W."/>
            <person name="Mitreva M."/>
            <person name="Mardis E.R."/>
            <person name="Wilson R.K."/>
        </authorList>
    </citation>
    <scope>NUCLEOTIDE SEQUENCE [LARGE SCALE GENOMIC DNA]</scope>
    <source>
        <strain evidence="1 2">DSM 1785</strain>
    </source>
</reference>